<keyword evidence="4" id="KW-0206">Cytoskeleton</keyword>
<proteinExistence type="predicted"/>
<dbReference type="SUPFAM" id="SSF47912">
    <property type="entry name" value="Wiscott-Aldrich syndrome protein, WASP, C-terminal domain"/>
    <property type="match status" value="1"/>
</dbReference>
<dbReference type="Gene3D" id="3.90.810.10">
    <property type="entry name" value="CRIB domain"/>
    <property type="match status" value="1"/>
</dbReference>
<evidence type="ECO:0000256" key="1">
    <source>
        <dbReference type="ARBA" id="ARBA00004245"/>
    </source>
</evidence>
<keyword evidence="3" id="KW-0597">Phosphoprotein</keyword>
<dbReference type="AlphaFoldDB" id="M5CG95"/>
<dbReference type="HOGENOM" id="CLU_2063093_0_0_1"/>
<keyword evidence="2" id="KW-0963">Cytoplasm</keyword>
<dbReference type="GO" id="GO:0007015">
    <property type="term" value="P:actin filament organization"/>
    <property type="evidence" value="ECO:0007669"/>
    <property type="project" value="InterPro"/>
</dbReference>
<evidence type="ECO:0000256" key="4">
    <source>
        <dbReference type="ARBA" id="ARBA00023212"/>
    </source>
</evidence>
<evidence type="ECO:0000313" key="6">
    <source>
        <dbReference type="Proteomes" id="UP000012065"/>
    </source>
</evidence>
<comment type="caution">
    <text evidence="5">The sequence shown here is derived from an EMBL/GenBank/DDBJ whole genome shotgun (WGS) entry which is preliminary data.</text>
</comment>
<evidence type="ECO:0000313" key="5">
    <source>
        <dbReference type="EMBL" id="CCO35727.1"/>
    </source>
</evidence>
<protein>
    <recommendedName>
        <fullName evidence="7">CRIB domain-containing protein</fullName>
    </recommendedName>
</protein>
<reference evidence="5 6" key="1">
    <citation type="journal article" date="2013" name="J. Biotechnol.">
        <title>Establishment and interpretation of the genome sequence of the phytopathogenic fungus Rhizoctonia solani AG1-IB isolate 7/3/14.</title>
        <authorList>
            <person name="Wibberg D.W."/>
            <person name="Jelonek L.J."/>
            <person name="Rupp O.R."/>
            <person name="Hennig M.H."/>
            <person name="Eikmeyer F.E."/>
            <person name="Goesmann A.G."/>
            <person name="Hartmann A.H."/>
            <person name="Borriss R.B."/>
            <person name="Grosch R.G."/>
            <person name="Puehler A.P."/>
            <person name="Schlueter A.S."/>
        </authorList>
    </citation>
    <scope>NUCLEOTIDE SEQUENCE [LARGE SCALE GENOMIC DNA]</scope>
    <source>
        <strain evidence="6">AG1-IB / isolate 7/3/14</strain>
    </source>
</reference>
<dbReference type="InterPro" id="IPR036936">
    <property type="entry name" value="CRIB_dom_sf"/>
</dbReference>
<dbReference type="Proteomes" id="UP000012065">
    <property type="component" value="Unassembled WGS sequence"/>
</dbReference>
<evidence type="ECO:0000256" key="3">
    <source>
        <dbReference type="ARBA" id="ARBA00022553"/>
    </source>
</evidence>
<organism evidence="5 6">
    <name type="scientific">Thanatephorus cucumeris (strain AG1-IB / isolate 7/3/14)</name>
    <name type="common">Lettuce bottom rot fungus</name>
    <name type="synonym">Rhizoctonia solani</name>
    <dbReference type="NCBI Taxonomy" id="1108050"/>
    <lineage>
        <taxon>Eukaryota</taxon>
        <taxon>Fungi</taxon>
        <taxon>Dikarya</taxon>
        <taxon>Basidiomycota</taxon>
        <taxon>Agaricomycotina</taxon>
        <taxon>Agaricomycetes</taxon>
        <taxon>Cantharellales</taxon>
        <taxon>Ceratobasidiaceae</taxon>
        <taxon>Rhizoctonia</taxon>
        <taxon>Rhizoctonia solani AG-1</taxon>
    </lineage>
</organism>
<accession>M5CG95</accession>
<dbReference type="EMBL" id="CAOJ01015025">
    <property type="protein sequence ID" value="CCO35727.1"/>
    <property type="molecule type" value="Genomic_DNA"/>
</dbReference>
<gene>
    <name evidence="5" type="ORF">BN14_09847</name>
</gene>
<sequence>MVGFLFPNEGEALTMYKKFEKRNKLSTGGMDTLARNPRVQDKEQKGQIDNSLISALSGFHHVAHTGYDTEGGLTLAGVDLSRQALLENLGQYGVSKNNLQGNKDFIRGFVEEYCAQEKA</sequence>
<evidence type="ECO:0008006" key="7">
    <source>
        <dbReference type="Google" id="ProtNLM"/>
    </source>
</evidence>
<comment type="subcellular location">
    <subcellularLocation>
        <location evidence="1">Cytoplasm</location>
        <location evidence="1">Cytoskeleton</location>
    </subcellularLocation>
</comment>
<dbReference type="GO" id="GO:0005856">
    <property type="term" value="C:cytoskeleton"/>
    <property type="evidence" value="ECO:0007669"/>
    <property type="project" value="UniProtKB-SubCell"/>
</dbReference>
<name>M5CG95_THACB</name>
<dbReference type="InterPro" id="IPR011026">
    <property type="entry name" value="WAS_C"/>
</dbReference>
<evidence type="ECO:0000256" key="2">
    <source>
        <dbReference type="ARBA" id="ARBA00022490"/>
    </source>
</evidence>